<name>C0PAB7_MAIZE</name>
<evidence type="ECO:0000313" key="2">
    <source>
        <dbReference type="EMBL" id="ACN31112.1"/>
    </source>
</evidence>
<sequence length="105" mass="11909">MTTVGPAVPCTPTSLCAPLFSRHHSFLFFFAICRLIMTRVIVFNIRSSSDTCLAVLRLLVISLIWVMGAEDLNTCQMFNDKPEPEFINILISIESRLMLVRELTM</sequence>
<organism evidence="2">
    <name type="scientific">Zea mays</name>
    <name type="common">Maize</name>
    <dbReference type="NCBI Taxonomy" id="4577"/>
    <lineage>
        <taxon>Eukaryota</taxon>
        <taxon>Viridiplantae</taxon>
        <taxon>Streptophyta</taxon>
        <taxon>Embryophyta</taxon>
        <taxon>Tracheophyta</taxon>
        <taxon>Spermatophyta</taxon>
        <taxon>Magnoliopsida</taxon>
        <taxon>Liliopsida</taxon>
        <taxon>Poales</taxon>
        <taxon>Poaceae</taxon>
        <taxon>PACMAD clade</taxon>
        <taxon>Panicoideae</taxon>
        <taxon>Andropogonodae</taxon>
        <taxon>Andropogoneae</taxon>
        <taxon>Tripsacinae</taxon>
        <taxon>Zea</taxon>
    </lineage>
</organism>
<dbReference type="AlphaFoldDB" id="C0PAB7"/>
<reference evidence="2" key="1">
    <citation type="journal article" date="2009" name="PLoS Genet.">
        <title>Sequencing, mapping, and analysis of 27,455 maize full-length cDNAs.</title>
        <authorList>
            <person name="Soderlund C."/>
            <person name="Descour A."/>
            <person name="Kudrna D."/>
            <person name="Bomhoff M."/>
            <person name="Boyd L."/>
            <person name="Currie J."/>
            <person name="Angelova A."/>
            <person name="Collura K."/>
            <person name="Wissotski M."/>
            <person name="Ashley E."/>
            <person name="Morrow D."/>
            <person name="Fernandes J."/>
            <person name="Walbot V."/>
            <person name="Yu Y."/>
        </authorList>
    </citation>
    <scope>NUCLEOTIDE SEQUENCE</scope>
    <source>
        <strain evidence="2">B73</strain>
    </source>
</reference>
<accession>C0PAB7</accession>
<proteinExistence type="evidence at transcript level"/>
<dbReference type="EMBL" id="BT065236">
    <property type="protein sequence ID" value="ACN31112.1"/>
    <property type="molecule type" value="mRNA"/>
</dbReference>
<keyword evidence="1" id="KW-0472">Membrane</keyword>
<protein>
    <submittedName>
        <fullName evidence="2">Uncharacterized protein</fullName>
    </submittedName>
</protein>
<evidence type="ECO:0000256" key="1">
    <source>
        <dbReference type="SAM" id="Phobius"/>
    </source>
</evidence>
<keyword evidence="1" id="KW-1133">Transmembrane helix</keyword>
<keyword evidence="1" id="KW-0812">Transmembrane</keyword>
<feature type="transmembrane region" description="Helical" evidence="1">
    <location>
        <begin position="52"/>
        <end position="69"/>
    </location>
</feature>
<feature type="transmembrane region" description="Helical" evidence="1">
    <location>
        <begin position="26"/>
        <end position="45"/>
    </location>
</feature>